<dbReference type="CDD" id="cd04332">
    <property type="entry name" value="YbaK_like"/>
    <property type="match status" value="1"/>
</dbReference>
<accession>A0ABP6QGL1</accession>
<evidence type="ECO:0000313" key="4">
    <source>
        <dbReference type="Proteomes" id="UP001501237"/>
    </source>
</evidence>
<dbReference type="InterPro" id="IPR036754">
    <property type="entry name" value="YbaK/aa-tRNA-synt-asso_dom_sf"/>
</dbReference>
<organism evidence="3 4">
    <name type="scientific">Actinocorallia longicatena</name>
    <dbReference type="NCBI Taxonomy" id="111803"/>
    <lineage>
        <taxon>Bacteria</taxon>
        <taxon>Bacillati</taxon>
        <taxon>Actinomycetota</taxon>
        <taxon>Actinomycetes</taxon>
        <taxon>Streptosporangiales</taxon>
        <taxon>Thermomonosporaceae</taxon>
        <taxon>Actinocorallia</taxon>
    </lineage>
</organism>
<dbReference type="Gene3D" id="3.90.960.10">
    <property type="entry name" value="YbaK/aminoacyl-tRNA synthetase-associated domain"/>
    <property type="match status" value="1"/>
</dbReference>
<dbReference type="Pfam" id="PF04073">
    <property type="entry name" value="tRNA_edit"/>
    <property type="match status" value="1"/>
</dbReference>
<gene>
    <name evidence="3" type="ORF">GCM10010468_59060</name>
</gene>
<feature type="domain" description="DUF4145" evidence="2">
    <location>
        <begin position="61"/>
        <end position="146"/>
    </location>
</feature>
<dbReference type="EMBL" id="BAAAUV010000019">
    <property type="protein sequence ID" value="GAA3229256.1"/>
    <property type="molecule type" value="Genomic_DNA"/>
</dbReference>
<reference evidence="4" key="1">
    <citation type="journal article" date="2019" name="Int. J. Syst. Evol. Microbiol.">
        <title>The Global Catalogue of Microorganisms (GCM) 10K type strain sequencing project: providing services to taxonomists for standard genome sequencing and annotation.</title>
        <authorList>
            <consortium name="The Broad Institute Genomics Platform"/>
            <consortium name="The Broad Institute Genome Sequencing Center for Infectious Disease"/>
            <person name="Wu L."/>
            <person name="Ma J."/>
        </authorList>
    </citation>
    <scope>NUCLEOTIDE SEQUENCE [LARGE SCALE GENOMIC DNA]</scope>
    <source>
        <strain evidence="4">JCM 9377</strain>
    </source>
</reference>
<dbReference type="RefSeq" id="WP_344834820.1">
    <property type="nucleotide sequence ID" value="NZ_BAAAUV010000019.1"/>
</dbReference>
<feature type="domain" description="YbaK/aminoacyl-tRNA synthetase-associated" evidence="1">
    <location>
        <begin position="218"/>
        <end position="321"/>
    </location>
</feature>
<comment type="caution">
    <text evidence="3">The sequence shown here is derived from an EMBL/GenBank/DDBJ whole genome shotgun (WGS) entry which is preliminary data.</text>
</comment>
<evidence type="ECO:0008006" key="5">
    <source>
        <dbReference type="Google" id="ProtNLM"/>
    </source>
</evidence>
<proteinExistence type="predicted"/>
<sequence length="333" mass="36335">MPDGPDRAFLPVQFRPHPLAECQACLLVVLLDLAGEPAVVWPAGPPPPDPAIPRTLRDELSEARSCLRAGAHSGAVVAVRRILEGVCRDHGVHRPTLYTSLGVMADDGRIEGRFLQWAEDLRILGNRGAHLNSAPAERDARDAVALAEALLDYLYVFARTYEEFKARRGEAPRRRPDPPAVRLLRERNVPFTERPAPLPRGRRVARRDLPALLGLPFLTAEPERLTKAVLVDAGPHVAITLLPVTGRIDLAAVARTMGRPYARIAEPAEVQRLGTDAVTPLALPLRVPVLYDPSLTAHRTVLVSSGRDGMELELAPEDLIRVTEAVPISGEPC</sequence>
<dbReference type="InterPro" id="IPR025285">
    <property type="entry name" value="DUF4145"/>
</dbReference>
<evidence type="ECO:0000313" key="3">
    <source>
        <dbReference type="EMBL" id="GAA3229256.1"/>
    </source>
</evidence>
<protein>
    <recommendedName>
        <fullName evidence="5">DUF4145 domain-containing protein</fullName>
    </recommendedName>
</protein>
<evidence type="ECO:0000259" key="2">
    <source>
        <dbReference type="Pfam" id="PF13643"/>
    </source>
</evidence>
<dbReference type="Proteomes" id="UP001501237">
    <property type="component" value="Unassembled WGS sequence"/>
</dbReference>
<name>A0ABP6QGL1_9ACTN</name>
<dbReference type="InterPro" id="IPR007214">
    <property type="entry name" value="YbaK/aa-tRNA-synth-assoc-dom"/>
</dbReference>
<dbReference type="SUPFAM" id="SSF55826">
    <property type="entry name" value="YbaK/ProRS associated domain"/>
    <property type="match status" value="1"/>
</dbReference>
<keyword evidence="4" id="KW-1185">Reference proteome</keyword>
<dbReference type="Pfam" id="PF13643">
    <property type="entry name" value="DUF4145"/>
    <property type="match status" value="1"/>
</dbReference>
<evidence type="ECO:0000259" key="1">
    <source>
        <dbReference type="Pfam" id="PF04073"/>
    </source>
</evidence>